<dbReference type="Gene3D" id="1.20.1440.60">
    <property type="entry name" value="23S rRNA-intervening sequence"/>
    <property type="match status" value="1"/>
</dbReference>
<name>A0A0G0Q3W2_9BACT</name>
<reference evidence="1 2" key="1">
    <citation type="journal article" date="2015" name="Nature">
        <title>rRNA introns, odd ribosomes, and small enigmatic genomes across a large radiation of phyla.</title>
        <authorList>
            <person name="Brown C.T."/>
            <person name="Hug L.A."/>
            <person name="Thomas B.C."/>
            <person name="Sharon I."/>
            <person name="Castelle C.J."/>
            <person name="Singh A."/>
            <person name="Wilkins M.J."/>
            <person name="Williams K.H."/>
            <person name="Banfield J.F."/>
        </authorList>
    </citation>
    <scope>NUCLEOTIDE SEQUENCE [LARGE SCALE GENOMIC DNA]</scope>
</reference>
<evidence type="ECO:0000313" key="2">
    <source>
        <dbReference type="Proteomes" id="UP000034137"/>
    </source>
</evidence>
<protein>
    <recommendedName>
        <fullName evidence="3">S23 ribosomal protein</fullName>
    </recommendedName>
</protein>
<evidence type="ECO:0008006" key="3">
    <source>
        <dbReference type="Google" id="ProtNLM"/>
    </source>
</evidence>
<evidence type="ECO:0000313" key="1">
    <source>
        <dbReference type="EMBL" id="KKR32071.1"/>
    </source>
</evidence>
<dbReference type="InterPro" id="IPR036583">
    <property type="entry name" value="23S_rRNA_IVS_sf"/>
</dbReference>
<accession>A0A0G0Q3W2</accession>
<dbReference type="NCBIfam" id="TIGR02436">
    <property type="entry name" value="four helix bundle protein"/>
    <property type="match status" value="1"/>
</dbReference>
<sequence length="84" mass="9815">MSYCYIVMEEKKYLQLNDIKCYVLAFNLSNYVWKLVVKWDFFSKDTVGKQFVRAIDSVSANIAEGFGRYGKKDKIKFYTTASAQ</sequence>
<dbReference type="SUPFAM" id="SSF158446">
    <property type="entry name" value="IVS-encoded protein-like"/>
    <property type="match status" value="1"/>
</dbReference>
<dbReference type="AlphaFoldDB" id="A0A0G0Q3W2"/>
<dbReference type="Proteomes" id="UP000034137">
    <property type="component" value="Unassembled WGS sequence"/>
</dbReference>
<comment type="caution">
    <text evidence="1">The sequence shown here is derived from an EMBL/GenBank/DDBJ whole genome shotgun (WGS) entry which is preliminary data.</text>
</comment>
<dbReference type="Pfam" id="PF05635">
    <property type="entry name" value="23S_rRNA_IVP"/>
    <property type="match status" value="1"/>
</dbReference>
<gene>
    <name evidence="1" type="ORF">UT64_C0043G0003</name>
</gene>
<organism evidence="1 2">
    <name type="scientific">Candidatus Falkowbacteria bacterium GW2011_GWF2_39_8</name>
    <dbReference type="NCBI Taxonomy" id="1618642"/>
    <lineage>
        <taxon>Bacteria</taxon>
        <taxon>Candidatus Falkowiibacteriota</taxon>
    </lineage>
</organism>
<dbReference type="EMBL" id="LBXO01000043">
    <property type="protein sequence ID" value="KKR32071.1"/>
    <property type="molecule type" value="Genomic_DNA"/>
</dbReference>
<proteinExistence type="predicted"/>
<dbReference type="InterPro" id="IPR012657">
    <property type="entry name" value="23S_rRNA-intervening_sequence"/>
</dbReference>